<proteinExistence type="predicted"/>
<sequence length="296" mass="32528">SMIVVPNIEFVKAANWANQALSEFGRPEFGCLLNVENYKTHPLVVAHEAFLDKVIAAYEPAPPADMWRTAQKEAIISLGDDVISFQDRCGLISKPPCQGGLVRPTTTQQRQMFKAGGYVETPTGSDCWKAPVSCPQGTVRAQNAQVAQMLQGMGYIERPAGSQCFGKPQVKCPPGAQQVTNDIVAQTLRASGYEENPPGSGCFLKPTTAQQCSTLWHVFPNRERVCIPPNRYNPDCLSQGGRYEARINTITGKIRTDTIACMIPNIQRREIGTPNSPARAAWYKDIQNRAVYPGRS</sequence>
<protein>
    <submittedName>
        <fullName evidence="1">Uncharacterized protein</fullName>
    </submittedName>
</protein>
<reference evidence="1" key="1">
    <citation type="journal article" date="2015" name="Nature">
        <title>Complex archaea that bridge the gap between prokaryotes and eukaryotes.</title>
        <authorList>
            <person name="Spang A."/>
            <person name="Saw J.H."/>
            <person name="Jorgensen S.L."/>
            <person name="Zaremba-Niedzwiedzka K."/>
            <person name="Martijn J."/>
            <person name="Lind A.E."/>
            <person name="van Eijk R."/>
            <person name="Schleper C."/>
            <person name="Guy L."/>
            <person name="Ettema T.J."/>
        </authorList>
    </citation>
    <scope>NUCLEOTIDE SEQUENCE</scope>
</reference>
<feature type="non-terminal residue" evidence="1">
    <location>
        <position position="1"/>
    </location>
</feature>
<gene>
    <name evidence="1" type="ORF">LCGC14_2892210</name>
</gene>
<organism evidence="1">
    <name type="scientific">marine sediment metagenome</name>
    <dbReference type="NCBI Taxonomy" id="412755"/>
    <lineage>
        <taxon>unclassified sequences</taxon>
        <taxon>metagenomes</taxon>
        <taxon>ecological metagenomes</taxon>
    </lineage>
</organism>
<name>A0A0F9A4T6_9ZZZZ</name>
<dbReference type="AlphaFoldDB" id="A0A0F9A4T6"/>
<dbReference type="EMBL" id="LAZR01056714">
    <property type="protein sequence ID" value="KKK73599.1"/>
    <property type="molecule type" value="Genomic_DNA"/>
</dbReference>
<accession>A0A0F9A4T6</accession>
<evidence type="ECO:0000313" key="1">
    <source>
        <dbReference type="EMBL" id="KKK73599.1"/>
    </source>
</evidence>
<comment type="caution">
    <text evidence="1">The sequence shown here is derived from an EMBL/GenBank/DDBJ whole genome shotgun (WGS) entry which is preliminary data.</text>
</comment>